<evidence type="ECO:0000256" key="1">
    <source>
        <dbReference type="SAM" id="MobiDB-lite"/>
    </source>
</evidence>
<proteinExistence type="predicted"/>
<accession>A9G982</accession>
<evidence type="ECO:0000313" key="3">
    <source>
        <dbReference type="Proteomes" id="UP000002139"/>
    </source>
</evidence>
<reference evidence="2 3" key="1">
    <citation type="journal article" date="2007" name="Nat. Biotechnol.">
        <title>Complete genome sequence of the myxobacterium Sorangium cellulosum.</title>
        <authorList>
            <person name="Schneiker S."/>
            <person name="Perlova O."/>
            <person name="Kaiser O."/>
            <person name="Gerth K."/>
            <person name="Alici A."/>
            <person name="Altmeyer M.O."/>
            <person name="Bartels D."/>
            <person name="Bekel T."/>
            <person name="Beyer S."/>
            <person name="Bode E."/>
            <person name="Bode H.B."/>
            <person name="Bolten C.J."/>
            <person name="Choudhuri J.V."/>
            <person name="Doss S."/>
            <person name="Elnakady Y.A."/>
            <person name="Frank B."/>
            <person name="Gaigalat L."/>
            <person name="Goesmann A."/>
            <person name="Groeger C."/>
            <person name="Gross F."/>
            <person name="Jelsbak L."/>
            <person name="Jelsbak L."/>
            <person name="Kalinowski J."/>
            <person name="Kegler C."/>
            <person name="Knauber T."/>
            <person name="Konietzny S."/>
            <person name="Kopp M."/>
            <person name="Krause L."/>
            <person name="Krug D."/>
            <person name="Linke B."/>
            <person name="Mahmud T."/>
            <person name="Martinez-Arias R."/>
            <person name="McHardy A.C."/>
            <person name="Merai M."/>
            <person name="Meyer F."/>
            <person name="Mormann S."/>
            <person name="Munoz-Dorado J."/>
            <person name="Perez J."/>
            <person name="Pradella S."/>
            <person name="Rachid S."/>
            <person name="Raddatz G."/>
            <person name="Rosenau F."/>
            <person name="Rueckert C."/>
            <person name="Sasse F."/>
            <person name="Scharfe M."/>
            <person name="Schuster S.C."/>
            <person name="Suen G."/>
            <person name="Treuner-Lange A."/>
            <person name="Velicer G.J."/>
            <person name="Vorholter F.-J."/>
            <person name="Weissman K.J."/>
            <person name="Welch R.D."/>
            <person name="Wenzel S.C."/>
            <person name="Whitworth D.E."/>
            <person name="Wilhelm S."/>
            <person name="Wittmann C."/>
            <person name="Bloecker H."/>
            <person name="Puehler A."/>
            <person name="Mueller R."/>
        </authorList>
    </citation>
    <scope>NUCLEOTIDE SEQUENCE [LARGE SCALE GENOMIC DNA]</scope>
    <source>
        <strain evidence="3">So ce56</strain>
    </source>
</reference>
<dbReference type="KEGG" id="scl:sce8966"/>
<dbReference type="Proteomes" id="UP000002139">
    <property type="component" value="Chromosome"/>
</dbReference>
<name>A9G982_SORC5</name>
<keyword evidence="3" id="KW-1185">Reference proteome</keyword>
<gene>
    <name evidence="2" type="ordered locus">sce8966</name>
</gene>
<feature type="region of interest" description="Disordered" evidence="1">
    <location>
        <begin position="1"/>
        <end position="29"/>
    </location>
</feature>
<sequence>MGGALSHRGPLARAHEGRARRPPGAGARPCGSRAILWISLLPMVEVTQGGRHRLTLRSCATRAGTHKDLAVLGRVAGGTASAYRRGPCKCPRGADPRRVARGGTSMPYSRFTALTLAVMGGLAALGISRPSSACTPVPDGRHLSGVFGVVPLDGVIVARVSCYSSCPESAPVLLVKDKDTGEAISGTQEEVADVAVAERESVLVFRPTAPLVDGHTYQVEIEGQDLSAGISEIYASAAVDMDVGAIPVQSQVIVQERQRETGVLRSVPRPLRRR</sequence>
<dbReference type="AlphaFoldDB" id="A9G982"/>
<evidence type="ECO:0000313" key="2">
    <source>
        <dbReference type="EMBL" id="CAN99138.1"/>
    </source>
</evidence>
<dbReference type="EMBL" id="AM746676">
    <property type="protein sequence ID" value="CAN99138.1"/>
    <property type="molecule type" value="Genomic_DNA"/>
</dbReference>
<dbReference type="HOGENOM" id="CLU_1015276_0_0_7"/>
<protein>
    <submittedName>
        <fullName evidence="2">Uncharacterized protein</fullName>
    </submittedName>
</protein>
<organism evidence="2 3">
    <name type="scientific">Sorangium cellulosum (strain So ce56)</name>
    <name type="common">Polyangium cellulosum (strain So ce56)</name>
    <dbReference type="NCBI Taxonomy" id="448385"/>
    <lineage>
        <taxon>Bacteria</taxon>
        <taxon>Pseudomonadati</taxon>
        <taxon>Myxococcota</taxon>
        <taxon>Polyangia</taxon>
        <taxon>Polyangiales</taxon>
        <taxon>Polyangiaceae</taxon>
        <taxon>Sorangium</taxon>
    </lineage>
</organism>
<dbReference type="STRING" id="448385.sce8966"/>